<gene>
    <name evidence="1" type="ORF">Ae201684_003802</name>
</gene>
<comment type="caution">
    <text evidence="1">The sequence shown here is derived from an EMBL/GenBank/DDBJ whole genome shotgun (WGS) entry which is preliminary data.</text>
</comment>
<organism evidence="1 2">
    <name type="scientific">Aphanomyces euteiches</name>
    <dbReference type="NCBI Taxonomy" id="100861"/>
    <lineage>
        <taxon>Eukaryota</taxon>
        <taxon>Sar</taxon>
        <taxon>Stramenopiles</taxon>
        <taxon>Oomycota</taxon>
        <taxon>Saprolegniomycetes</taxon>
        <taxon>Saprolegniales</taxon>
        <taxon>Verrucalvaceae</taxon>
        <taxon>Aphanomyces</taxon>
    </lineage>
</organism>
<protein>
    <submittedName>
        <fullName evidence="1">Uncharacterized protein</fullName>
    </submittedName>
</protein>
<evidence type="ECO:0000313" key="2">
    <source>
        <dbReference type="Proteomes" id="UP000481153"/>
    </source>
</evidence>
<name>A0A6G0XKI2_9STRA</name>
<dbReference type="AlphaFoldDB" id="A0A6G0XKI2"/>
<dbReference type="EMBL" id="VJMJ01000042">
    <property type="protein sequence ID" value="KAF0740913.1"/>
    <property type="molecule type" value="Genomic_DNA"/>
</dbReference>
<evidence type="ECO:0000313" key="1">
    <source>
        <dbReference type="EMBL" id="KAF0740913.1"/>
    </source>
</evidence>
<reference evidence="1 2" key="1">
    <citation type="submission" date="2019-07" db="EMBL/GenBank/DDBJ databases">
        <title>Genomics analysis of Aphanomyces spp. identifies a new class of oomycete effector associated with host adaptation.</title>
        <authorList>
            <person name="Gaulin E."/>
        </authorList>
    </citation>
    <scope>NUCLEOTIDE SEQUENCE [LARGE SCALE GENOMIC DNA]</scope>
    <source>
        <strain evidence="1 2">ATCC 201684</strain>
    </source>
</reference>
<proteinExistence type="predicted"/>
<dbReference type="Proteomes" id="UP000481153">
    <property type="component" value="Unassembled WGS sequence"/>
</dbReference>
<keyword evidence="2" id="KW-1185">Reference proteome</keyword>
<accession>A0A6G0XKI2</accession>
<sequence length="711" mass="78319">MNSYLALKCRSEQQVMNELAKSIASKDFTKKTVPLLHELTIFYVSINTDTDGSSAHIHDSVLKDLTTLLMHIKDKKEDQRIVKIVMVLLQRIAEQMIYSQAVKNAPTLSVQPPTSPRGDKTEVIVQALTNLADFVAKAEVTHAFPPRRVSAFKLFFMLSHAIQQPERPLYLTSNIQSSGAWTMLKLAASKKKGADKELPTQLAILNGSFQIARHATSLELFESLLPQLVQGAFLPNRHAAAICLRLFDVVPHKVVDALYAHVSGTTLSLNTSDALSTVYLIRLCGKIARLPVSKKQSNASSAQTLLDFSFDSAKPVKREEKAATGPAIDAAVSTRFTDLLMDLCMQKHTFALAAAPSSPTHASPFTSTTLSPCTVLLTAVQEMALCQIAPKCFEKVRSGLSPFEIAANGMQLVVQTHAENPLVLQRVARAIQVVAEALDLCLVEYTSGGGHVDFLGKIADSMWELSTSHHSQPCLIKESLTALVWLLPRTNVNHQRTSSLSPKSQSHTTAWNRFLTQLRELTTVPELDRGDIVVAMLRRSTLFELDVPLLHRSIGILLHWYHQHPCQWHGDVALKLWTTLFNSEIRSLDVFSSVLAVLDHHVPPSKPVQAQAVLYMKCLTLRFVALTLSKVLAQPTMASPCLDMLGRLTKAALLDEAIVRRLGIQAMMAIAEASSHGGNNEMQHQVSQVLAVVAKQTSSDAFIVQHRSMVF</sequence>
<dbReference type="VEuPathDB" id="FungiDB:AeMF1_011551"/>